<dbReference type="KEGG" id="sur:STAUR_4511"/>
<evidence type="ECO:0000313" key="2">
    <source>
        <dbReference type="EMBL" id="ADO72291.1"/>
    </source>
</evidence>
<proteinExistence type="predicted"/>
<evidence type="ECO:0000256" key="1">
    <source>
        <dbReference type="SAM" id="MobiDB-lite"/>
    </source>
</evidence>
<sequence>MPEPPQPRAAPVIPVKESTFSPGPGEVQGPPRASVGGRALCPPPLQPWNKGGPRVWASVWKPLPPMARGRL</sequence>
<dbReference type="STRING" id="378806.STAUR_4511"/>
<dbReference type="AlphaFoldDB" id="E3FX52"/>
<gene>
    <name evidence="2" type="ordered locus">STAUR_4511</name>
</gene>
<organism evidence="2 3">
    <name type="scientific">Stigmatella aurantiaca (strain DW4/3-1)</name>
    <dbReference type="NCBI Taxonomy" id="378806"/>
    <lineage>
        <taxon>Bacteria</taxon>
        <taxon>Pseudomonadati</taxon>
        <taxon>Myxococcota</taxon>
        <taxon>Myxococcia</taxon>
        <taxon>Myxococcales</taxon>
        <taxon>Cystobacterineae</taxon>
        <taxon>Archangiaceae</taxon>
        <taxon>Stigmatella</taxon>
    </lineage>
</organism>
<feature type="region of interest" description="Disordered" evidence="1">
    <location>
        <begin position="1"/>
        <end position="35"/>
    </location>
</feature>
<reference evidence="2 3" key="1">
    <citation type="journal article" date="2011" name="Mol. Biol. Evol.">
        <title>Comparative genomic analysis of fruiting body formation in Myxococcales.</title>
        <authorList>
            <person name="Huntley S."/>
            <person name="Hamann N."/>
            <person name="Wegener-Feldbrugge S."/>
            <person name="Treuner-Lange A."/>
            <person name="Kube M."/>
            <person name="Reinhardt R."/>
            <person name="Klages S."/>
            <person name="Muller R."/>
            <person name="Ronning C.M."/>
            <person name="Nierman W.C."/>
            <person name="Sogaard-Andersen L."/>
        </authorList>
    </citation>
    <scope>NUCLEOTIDE SEQUENCE [LARGE SCALE GENOMIC DNA]</scope>
    <source>
        <strain evidence="2 3">DW4/3-1</strain>
    </source>
</reference>
<dbReference type="EMBL" id="CP002271">
    <property type="protein sequence ID" value="ADO72291.1"/>
    <property type="molecule type" value="Genomic_DNA"/>
</dbReference>
<accession>E3FX52</accession>
<keyword evidence="3" id="KW-1185">Reference proteome</keyword>
<dbReference type="HOGENOM" id="CLU_2738117_0_0_7"/>
<dbReference type="Proteomes" id="UP000001351">
    <property type="component" value="Chromosome"/>
</dbReference>
<protein>
    <submittedName>
        <fullName evidence="2">Uncharacterized protein</fullName>
    </submittedName>
</protein>
<name>E3FX52_STIAD</name>
<evidence type="ECO:0000313" key="3">
    <source>
        <dbReference type="Proteomes" id="UP000001351"/>
    </source>
</evidence>